<evidence type="ECO:0000313" key="3">
    <source>
        <dbReference type="Proteomes" id="UP000256488"/>
    </source>
</evidence>
<dbReference type="AlphaFoldDB" id="A0A3E0WGZ2"/>
<gene>
    <name evidence="2" type="ORF">CAI16_19170</name>
</gene>
<comment type="caution">
    <text evidence="2">The sequence shown here is derived from an EMBL/GenBank/DDBJ whole genome shotgun (WGS) entry which is preliminary data.</text>
</comment>
<proteinExistence type="predicted"/>
<keyword evidence="1" id="KW-0812">Transmembrane</keyword>
<organism evidence="2 3">
    <name type="scientific">Virgibacillus dokdonensis</name>
    <dbReference type="NCBI Taxonomy" id="302167"/>
    <lineage>
        <taxon>Bacteria</taxon>
        <taxon>Bacillati</taxon>
        <taxon>Bacillota</taxon>
        <taxon>Bacilli</taxon>
        <taxon>Bacillales</taxon>
        <taxon>Bacillaceae</taxon>
        <taxon>Virgibacillus</taxon>
    </lineage>
</organism>
<dbReference type="RefSeq" id="WP_116279674.1">
    <property type="nucleotide sequence ID" value="NZ_NFZX01000083.1"/>
</dbReference>
<sequence>MKTNKMMLMEQNRKKLSVQSMYFNRYLLVRYASALFFFTNLYWFLSLLMSGSSLFVIPLILIITLIASVVEQVKLYSAHTNNARYTKYSFITLLLTNVWLIISISFLSMFHQLYPFLTNQMKYRVFILIVLVLGIVLSAIILRRLKKIKYNEDKHFERIKQYENIIK</sequence>
<reference evidence="2 3" key="1">
    <citation type="submission" date="2017-05" db="EMBL/GenBank/DDBJ databases">
        <title>Virgibacillus sp. AK90 isolated from a saltern of Kakinada, India.</title>
        <authorList>
            <person name="Gupta V."/>
            <person name="Sidhu C."/>
            <person name="Korpole S."/>
            <person name="Pinnaka A.K."/>
        </authorList>
    </citation>
    <scope>NUCLEOTIDE SEQUENCE [LARGE SCALE GENOMIC DNA]</scope>
    <source>
        <strain evidence="2 3">AK90</strain>
    </source>
</reference>
<keyword evidence="1" id="KW-1133">Transmembrane helix</keyword>
<evidence type="ECO:0008006" key="4">
    <source>
        <dbReference type="Google" id="ProtNLM"/>
    </source>
</evidence>
<keyword evidence="1" id="KW-0472">Membrane</keyword>
<dbReference type="EMBL" id="NFZX01000083">
    <property type="protein sequence ID" value="RFA32028.1"/>
    <property type="molecule type" value="Genomic_DNA"/>
</dbReference>
<feature type="transmembrane region" description="Helical" evidence="1">
    <location>
        <begin position="123"/>
        <end position="142"/>
    </location>
</feature>
<feature type="transmembrane region" description="Helical" evidence="1">
    <location>
        <begin position="51"/>
        <end position="70"/>
    </location>
</feature>
<name>A0A3E0WGZ2_9BACI</name>
<evidence type="ECO:0000256" key="1">
    <source>
        <dbReference type="SAM" id="Phobius"/>
    </source>
</evidence>
<feature type="transmembrane region" description="Helical" evidence="1">
    <location>
        <begin position="21"/>
        <end position="45"/>
    </location>
</feature>
<feature type="transmembrane region" description="Helical" evidence="1">
    <location>
        <begin position="90"/>
        <end position="111"/>
    </location>
</feature>
<dbReference type="Proteomes" id="UP000256488">
    <property type="component" value="Unassembled WGS sequence"/>
</dbReference>
<protein>
    <recommendedName>
        <fullName evidence="4">PTS cellobiose transporter subunit IIA</fullName>
    </recommendedName>
</protein>
<evidence type="ECO:0000313" key="2">
    <source>
        <dbReference type="EMBL" id="RFA32028.1"/>
    </source>
</evidence>
<accession>A0A3E0WGZ2</accession>